<name>A0A9D3V2Z1_9ROSI</name>
<keyword evidence="1" id="KW-0175">Coiled coil</keyword>
<proteinExistence type="predicted"/>
<dbReference type="OrthoDB" id="10399777at2759"/>
<evidence type="ECO:0000256" key="1">
    <source>
        <dbReference type="SAM" id="Coils"/>
    </source>
</evidence>
<sequence length="77" mass="9176">MDFVNIVETRMAKVEFVMSDVLMRVEDIEDSLKEIKSEMIASQNRLNEQLIEEFNRAIRESLGELSGRMKPLRRWWS</sequence>
<protein>
    <submittedName>
        <fullName evidence="2">Uncharacterized protein</fullName>
    </submittedName>
</protein>
<accession>A0A9D3V2Z1</accession>
<dbReference type="AlphaFoldDB" id="A0A9D3V2Z1"/>
<comment type="caution">
    <text evidence="2">The sequence shown here is derived from an EMBL/GenBank/DDBJ whole genome shotgun (WGS) entry which is preliminary data.</text>
</comment>
<gene>
    <name evidence="2" type="ORF">J1N35_032142</name>
</gene>
<reference evidence="2 3" key="1">
    <citation type="journal article" date="2021" name="Plant Biotechnol. J.">
        <title>Multi-omics assisted identification of the key and species-specific regulatory components of drought-tolerant mechanisms in Gossypium stocksii.</title>
        <authorList>
            <person name="Yu D."/>
            <person name="Ke L."/>
            <person name="Zhang D."/>
            <person name="Wu Y."/>
            <person name="Sun Y."/>
            <person name="Mei J."/>
            <person name="Sun J."/>
            <person name="Sun Y."/>
        </authorList>
    </citation>
    <scope>NUCLEOTIDE SEQUENCE [LARGE SCALE GENOMIC DNA]</scope>
    <source>
        <strain evidence="3">cv. E1</strain>
        <tissue evidence="2">Leaf</tissue>
    </source>
</reference>
<keyword evidence="3" id="KW-1185">Reference proteome</keyword>
<organism evidence="2 3">
    <name type="scientific">Gossypium stocksii</name>
    <dbReference type="NCBI Taxonomy" id="47602"/>
    <lineage>
        <taxon>Eukaryota</taxon>
        <taxon>Viridiplantae</taxon>
        <taxon>Streptophyta</taxon>
        <taxon>Embryophyta</taxon>
        <taxon>Tracheophyta</taxon>
        <taxon>Spermatophyta</taxon>
        <taxon>Magnoliopsida</taxon>
        <taxon>eudicotyledons</taxon>
        <taxon>Gunneridae</taxon>
        <taxon>Pentapetalae</taxon>
        <taxon>rosids</taxon>
        <taxon>malvids</taxon>
        <taxon>Malvales</taxon>
        <taxon>Malvaceae</taxon>
        <taxon>Malvoideae</taxon>
        <taxon>Gossypium</taxon>
    </lineage>
</organism>
<dbReference type="Proteomes" id="UP000828251">
    <property type="component" value="Unassembled WGS sequence"/>
</dbReference>
<dbReference type="EMBL" id="JAIQCV010000009">
    <property type="protein sequence ID" value="KAH1067155.1"/>
    <property type="molecule type" value="Genomic_DNA"/>
</dbReference>
<feature type="coiled-coil region" evidence="1">
    <location>
        <begin position="18"/>
        <end position="60"/>
    </location>
</feature>
<evidence type="ECO:0000313" key="2">
    <source>
        <dbReference type="EMBL" id="KAH1067155.1"/>
    </source>
</evidence>
<evidence type="ECO:0000313" key="3">
    <source>
        <dbReference type="Proteomes" id="UP000828251"/>
    </source>
</evidence>